<dbReference type="EMBL" id="RJVQ01000002">
    <property type="protein sequence ID" value="RQW64276.1"/>
    <property type="molecule type" value="Genomic_DNA"/>
</dbReference>
<proteinExistence type="predicted"/>
<evidence type="ECO:0008006" key="3">
    <source>
        <dbReference type="Google" id="ProtNLM"/>
    </source>
</evidence>
<sequence length="302" mass="35161">MPLHLHELAIYCELLNDEKSVYKLNGKEVENCGTAKTTSISKWLRLASQLVSVEMDTFSYEVAHNYCEPVADELSSNAKHDSSLATQITRFMFISNALEEAYRLTSHLYEKEYSNLLSSSKKPKRQRNYSAQSAWLLDEKFTSLDFPEHYFHKVDGLIDISKYYKDIFKVSFDMDLTDKKTASRGFSAVRIIRNHIAHAVFPIVENPEYTWEFDDPRNKKLILTLLLRASRLAAMNIQVILGFSFKEFKSERYGYFSEDPDTGEEFQEAFKRGEYLNHLHIDQDFGLNESSHWAWRDNVLEG</sequence>
<accession>A0A3N9U7W8</accession>
<keyword evidence="2" id="KW-1185">Reference proteome</keyword>
<comment type="caution">
    <text evidence="1">The sequence shown here is derived from an EMBL/GenBank/DDBJ whole genome shotgun (WGS) entry which is preliminary data.</text>
</comment>
<reference evidence="1 2" key="1">
    <citation type="submission" date="2018-11" db="EMBL/GenBank/DDBJ databases">
        <title>Vibrio LJC006 sp. nov., isolated from seawater during the bloom of the enteromorpha.</title>
        <authorList>
            <person name="Liang J."/>
        </authorList>
    </citation>
    <scope>NUCLEOTIDE SEQUENCE [LARGE SCALE GENOMIC DNA]</scope>
    <source>
        <strain evidence="1 2">LJC006</strain>
    </source>
</reference>
<gene>
    <name evidence="1" type="ORF">EES38_06745</name>
</gene>
<organism evidence="1 2">
    <name type="scientific">Vibrio viridaestus</name>
    <dbReference type="NCBI Taxonomy" id="2487322"/>
    <lineage>
        <taxon>Bacteria</taxon>
        <taxon>Pseudomonadati</taxon>
        <taxon>Pseudomonadota</taxon>
        <taxon>Gammaproteobacteria</taxon>
        <taxon>Vibrionales</taxon>
        <taxon>Vibrionaceae</taxon>
        <taxon>Vibrio</taxon>
    </lineage>
</organism>
<dbReference type="AlphaFoldDB" id="A0A3N9U7W8"/>
<evidence type="ECO:0000313" key="1">
    <source>
        <dbReference type="EMBL" id="RQW64276.1"/>
    </source>
</evidence>
<protein>
    <recommendedName>
        <fullName evidence="3">LA2681-like HEPN domain-containing protein</fullName>
    </recommendedName>
</protein>
<name>A0A3N9U7W8_9VIBR</name>
<dbReference type="Proteomes" id="UP000281112">
    <property type="component" value="Unassembled WGS sequence"/>
</dbReference>
<evidence type="ECO:0000313" key="2">
    <source>
        <dbReference type="Proteomes" id="UP000281112"/>
    </source>
</evidence>